<evidence type="ECO:0000256" key="2">
    <source>
        <dbReference type="ARBA" id="ARBA00022801"/>
    </source>
</evidence>
<organism evidence="6 7">
    <name type="scientific">Cryobacterium arcticum</name>
    <dbReference type="NCBI Taxonomy" id="670052"/>
    <lineage>
        <taxon>Bacteria</taxon>
        <taxon>Bacillati</taxon>
        <taxon>Actinomycetota</taxon>
        <taxon>Actinomycetes</taxon>
        <taxon>Micrococcales</taxon>
        <taxon>Microbacteriaceae</taxon>
        <taxon>Cryobacterium</taxon>
    </lineage>
</organism>
<dbReference type="Proteomes" id="UP000246722">
    <property type="component" value="Unassembled WGS sequence"/>
</dbReference>
<dbReference type="Gene3D" id="3.40.50.2300">
    <property type="match status" value="1"/>
</dbReference>
<dbReference type="AlphaFoldDB" id="A0A317ZS18"/>
<dbReference type="InterPro" id="IPR023485">
    <property type="entry name" value="Ptyr_pPase"/>
</dbReference>
<comment type="similarity">
    <text evidence="1">Belongs to the low molecular weight phosphotyrosine protein phosphatase family.</text>
</comment>
<evidence type="ECO:0000313" key="6">
    <source>
        <dbReference type="EMBL" id="PXA69988.1"/>
    </source>
</evidence>
<accession>A0A317ZS18</accession>
<dbReference type="EMBL" id="QHLY01000009">
    <property type="protein sequence ID" value="PXA69988.1"/>
    <property type="molecule type" value="Genomic_DNA"/>
</dbReference>
<dbReference type="Pfam" id="PF01451">
    <property type="entry name" value="LMWPc"/>
    <property type="match status" value="1"/>
</dbReference>
<evidence type="ECO:0000313" key="7">
    <source>
        <dbReference type="Proteomes" id="UP000246722"/>
    </source>
</evidence>
<comment type="caution">
    <text evidence="6">The sequence shown here is derived from an EMBL/GenBank/DDBJ whole genome shotgun (WGS) entry which is preliminary data.</text>
</comment>
<dbReference type="SUPFAM" id="SSF52788">
    <property type="entry name" value="Phosphotyrosine protein phosphatases I"/>
    <property type="match status" value="1"/>
</dbReference>
<evidence type="ECO:0000256" key="1">
    <source>
        <dbReference type="ARBA" id="ARBA00011063"/>
    </source>
</evidence>
<keyword evidence="7" id="KW-1185">Reference proteome</keyword>
<dbReference type="InterPro" id="IPR050438">
    <property type="entry name" value="LMW_PTPase"/>
</dbReference>
<reference evidence="6 7" key="1">
    <citation type="submission" date="2018-05" db="EMBL/GenBank/DDBJ databases">
        <title>Genetic diversity of glacier-inhabiting Cryobacterium bacteria in China and description of Cryobacterium mengkeensis sp. nov. and Arthrobacter glacialis sp. nov.</title>
        <authorList>
            <person name="Liu Q."/>
            <person name="Xin Y.-H."/>
        </authorList>
    </citation>
    <scope>NUCLEOTIDE SEQUENCE [LARGE SCALE GENOMIC DNA]</scope>
    <source>
        <strain evidence="6 7">SK-1</strain>
    </source>
</reference>
<dbReference type="SMART" id="SM00226">
    <property type="entry name" value="LMWPc"/>
    <property type="match status" value="1"/>
</dbReference>
<sequence length="199" mass="21040">MLVVCTGNICRSPMAEQLLRARLVELGIPAEVSSAGSRAMVGDAMTPEAAAVSRRHGGGDGAHVAQQLTEQLVSSADLVLTASREHRSAVVGLHPRAARYSYTLNQFARLLEPLDNEADGADGSLTGNDAQAASPMRLRALVTEVAATRGFSPPPAHPADDDIEDPYRRPAEVYDRVGDLVDNAVTTIADAFAAAIRRN</sequence>
<gene>
    <name evidence="6" type="ORF">CTB96_08295</name>
</gene>
<evidence type="ECO:0000256" key="4">
    <source>
        <dbReference type="PIRSR" id="PIRSR617867-1"/>
    </source>
</evidence>
<dbReference type="InterPro" id="IPR017867">
    <property type="entry name" value="Tyr_phospatase_low_mol_wt"/>
</dbReference>
<keyword evidence="2" id="KW-0378">Hydrolase</keyword>
<dbReference type="PANTHER" id="PTHR11717">
    <property type="entry name" value="LOW MOLECULAR WEIGHT PROTEIN TYROSINE PHOSPHATASE"/>
    <property type="match status" value="1"/>
</dbReference>
<name>A0A317ZS18_9MICO</name>
<keyword evidence="3" id="KW-0904">Protein phosphatase</keyword>
<evidence type="ECO:0000256" key="3">
    <source>
        <dbReference type="ARBA" id="ARBA00022912"/>
    </source>
</evidence>
<dbReference type="InterPro" id="IPR036196">
    <property type="entry name" value="Ptyr_pPase_sf"/>
</dbReference>
<dbReference type="PRINTS" id="PR00719">
    <property type="entry name" value="LMWPTPASE"/>
</dbReference>
<proteinExistence type="inferred from homology"/>
<dbReference type="PANTHER" id="PTHR11717:SF31">
    <property type="entry name" value="LOW MOLECULAR WEIGHT PROTEIN-TYROSINE-PHOSPHATASE ETP-RELATED"/>
    <property type="match status" value="1"/>
</dbReference>
<dbReference type="GO" id="GO:0004725">
    <property type="term" value="F:protein tyrosine phosphatase activity"/>
    <property type="evidence" value="ECO:0007669"/>
    <property type="project" value="InterPro"/>
</dbReference>
<feature type="domain" description="Phosphotyrosine protein phosphatase I" evidence="5">
    <location>
        <begin position="2"/>
        <end position="191"/>
    </location>
</feature>
<feature type="active site" evidence="4">
    <location>
        <position position="11"/>
    </location>
</feature>
<protein>
    <submittedName>
        <fullName evidence="6">Low molecular weight phosphatase family protein</fullName>
    </submittedName>
</protein>
<feature type="active site" description="Nucleophile" evidence="4">
    <location>
        <position position="5"/>
    </location>
</feature>
<evidence type="ECO:0000259" key="5">
    <source>
        <dbReference type="SMART" id="SM00226"/>
    </source>
</evidence>